<proteinExistence type="predicted"/>
<dbReference type="OrthoDB" id="10263222at2759"/>
<dbReference type="PANTHER" id="PTHR15002">
    <property type="entry name" value="RIBOSOMAL BIOGENESIS PROTEIN LAS1L"/>
    <property type="match status" value="1"/>
</dbReference>
<protein>
    <recommendedName>
        <fullName evidence="4">Las1-like family protein</fullName>
    </recommendedName>
</protein>
<evidence type="ECO:0000313" key="1">
    <source>
        <dbReference type="EMBL" id="KQK10230.1"/>
    </source>
</evidence>
<gene>
    <name evidence="2" type="primary">LOC100831838</name>
    <name evidence="1" type="ORF">BRADI_2g52830v3</name>
</gene>
<dbReference type="GeneID" id="100831838"/>
<dbReference type="EMBL" id="CM000881">
    <property type="protein sequence ID" value="KQK10230.1"/>
    <property type="molecule type" value="Genomic_DNA"/>
</dbReference>
<dbReference type="AlphaFoldDB" id="A0A0Q3N102"/>
<reference evidence="1" key="2">
    <citation type="submission" date="2017-06" db="EMBL/GenBank/DDBJ databases">
        <title>WGS assembly of Brachypodium distachyon.</title>
        <authorList>
            <consortium name="The International Brachypodium Initiative"/>
            <person name="Lucas S."/>
            <person name="Harmon-Smith M."/>
            <person name="Lail K."/>
            <person name="Tice H."/>
            <person name="Grimwood J."/>
            <person name="Bruce D."/>
            <person name="Barry K."/>
            <person name="Shu S."/>
            <person name="Lindquist E."/>
            <person name="Wang M."/>
            <person name="Pitluck S."/>
            <person name="Vogel J.P."/>
            <person name="Garvin D.F."/>
            <person name="Mockler T.C."/>
            <person name="Schmutz J."/>
            <person name="Rokhsar D."/>
            <person name="Bevan M.W."/>
        </authorList>
    </citation>
    <scope>NUCLEOTIDE SEQUENCE</scope>
    <source>
        <strain evidence="1">Bd21</strain>
    </source>
</reference>
<dbReference type="GO" id="GO:0004519">
    <property type="term" value="F:endonuclease activity"/>
    <property type="evidence" value="ECO:0007669"/>
    <property type="project" value="InterPro"/>
</dbReference>
<accession>A0A0Q3N102</accession>
<dbReference type="GO" id="GO:0000460">
    <property type="term" value="P:maturation of 5.8S rRNA"/>
    <property type="evidence" value="ECO:0000318"/>
    <property type="project" value="GO_Central"/>
</dbReference>
<reference evidence="2" key="3">
    <citation type="submission" date="2018-08" db="UniProtKB">
        <authorList>
            <consortium name="EnsemblPlants"/>
        </authorList>
    </citation>
    <scope>IDENTIFICATION</scope>
    <source>
        <strain evidence="2">cv. Bd21</strain>
    </source>
</reference>
<dbReference type="ExpressionAtlas" id="A0A0Q3N102">
    <property type="expression patterns" value="baseline"/>
</dbReference>
<sequence length="597" mass="66503">MEAEETGGAGGAGGHSTGRKLVPWSSWAEWQFVRDAIFSPYPDHAAALRRIAAWRSRGCLPIPVDVTASLVEIMLRDPFFRNGVPSEDKVESEQMLSMLYTMGIMRLVNGLLENPHKETGRSLSELAVTVGVPRILVDIRHEGSHRDLPSLRLLHLAAIKAFDWLKCNYWDSQTKAIPDTRLELSSILHVMAKFMKGKDSENAKPGSKRKRSQKLMSDSIKYVRRLYYTCPSEVVSVLLEFFVLDAPEISETGDMHQTDSLDVNHSSDVQNELSNGDMETIIEKLSEKEPRVLLGILKLVIEMIESLEIKGESYACLPAESSKMKNVCSLVLWIVTNIKELKDSGRIGLVEEIGVLSSDRNAVPSFCLAKLLQKFLSLSIIGEKCITDAALLLIEMADNNNVKEKLRKLPVLSLQRSHKDCTILESRIISSGQGSVESATEKLEMFKLQLRKSENACLAENGPKGLFSASMPEKHNRWSIAKSWTPCPLGMIPCSYSSTAVLPALGVIDCELKDDTIEHGTFEHDGQTETFAYYSQPEKQLDDVNILEISRSPPCEISDLPELTSPLRGKLLVGGLWKKVTEEELLSMKSNMKILLC</sequence>
<dbReference type="Gramene" id="KQK10230">
    <property type="protein sequence ID" value="KQK10230"/>
    <property type="gene ID" value="BRADI_2g52830v3"/>
</dbReference>
<dbReference type="EnsemblPlants" id="KQK10230">
    <property type="protein sequence ID" value="KQK10230"/>
    <property type="gene ID" value="BRADI_2g52830v3"/>
</dbReference>
<dbReference type="PANTHER" id="PTHR15002:SF0">
    <property type="entry name" value="RIBOSOMAL BIOGENESIS PROTEIN LAS1L"/>
    <property type="match status" value="1"/>
</dbReference>
<dbReference type="GO" id="GO:0000470">
    <property type="term" value="P:maturation of LSU-rRNA"/>
    <property type="evidence" value="ECO:0000318"/>
    <property type="project" value="GO_Central"/>
</dbReference>
<evidence type="ECO:0000313" key="3">
    <source>
        <dbReference type="Proteomes" id="UP000008810"/>
    </source>
</evidence>
<dbReference type="Proteomes" id="UP000008810">
    <property type="component" value="Chromosome 2"/>
</dbReference>
<evidence type="ECO:0000313" key="2">
    <source>
        <dbReference type="EnsemblPlants" id="KQK10230"/>
    </source>
</evidence>
<dbReference type="KEGG" id="bdi:100831838"/>
<reference evidence="1 2" key="1">
    <citation type="journal article" date="2010" name="Nature">
        <title>Genome sequencing and analysis of the model grass Brachypodium distachyon.</title>
        <authorList>
            <consortium name="International Brachypodium Initiative"/>
        </authorList>
    </citation>
    <scope>NUCLEOTIDE SEQUENCE [LARGE SCALE GENOMIC DNA]</scope>
    <source>
        <strain evidence="1">Bd21</strain>
        <strain evidence="2">cv. Bd21</strain>
    </source>
</reference>
<dbReference type="GO" id="GO:0090730">
    <property type="term" value="C:Las1 complex"/>
    <property type="evidence" value="ECO:0007669"/>
    <property type="project" value="InterPro"/>
</dbReference>
<dbReference type="GO" id="GO:0005634">
    <property type="term" value="C:nucleus"/>
    <property type="evidence" value="ECO:0000318"/>
    <property type="project" value="GO_Central"/>
</dbReference>
<dbReference type="STRING" id="15368.A0A0Q3N102"/>
<evidence type="ECO:0008006" key="4">
    <source>
        <dbReference type="Google" id="ProtNLM"/>
    </source>
</evidence>
<dbReference type="Pfam" id="PF04031">
    <property type="entry name" value="Las1"/>
    <property type="match status" value="1"/>
</dbReference>
<dbReference type="InterPro" id="IPR007174">
    <property type="entry name" value="Las1"/>
</dbReference>
<name>A0A0Q3N102_BRADI</name>
<keyword evidence="3" id="KW-1185">Reference proteome</keyword>
<dbReference type="RefSeq" id="XP_010232471.1">
    <property type="nucleotide sequence ID" value="XM_010234169.3"/>
</dbReference>
<organism evidence="1">
    <name type="scientific">Brachypodium distachyon</name>
    <name type="common">Purple false brome</name>
    <name type="synonym">Trachynia distachya</name>
    <dbReference type="NCBI Taxonomy" id="15368"/>
    <lineage>
        <taxon>Eukaryota</taxon>
        <taxon>Viridiplantae</taxon>
        <taxon>Streptophyta</taxon>
        <taxon>Embryophyta</taxon>
        <taxon>Tracheophyta</taxon>
        <taxon>Spermatophyta</taxon>
        <taxon>Magnoliopsida</taxon>
        <taxon>Liliopsida</taxon>
        <taxon>Poales</taxon>
        <taxon>Poaceae</taxon>
        <taxon>BOP clade</taxon>
        <taxon>Pooideae</taxon>
        <taxon>Stipodae</taxon>
        <taxon>Brachypodieae</taxon>
        <taxon>Brachypodium</taxon>
    </lineage>
</organism>